<accession>A0A9P4QZC6</accession>
<dbReference type="AlphaFoldDB" id="A0A9P4QZC6"/>
<name>A0A9P4QZC6_9PLEO</name>
<evidence type="ECO:0000313" key="3">
    <source>
        <dbReference type="Proteomes" id="UP000799444"/>
    </source>
</evidence>
<gene>
    <name evidence="2" type="ORF">EJ04DRAFT_512871</name>
</gene>
<feature type="transmembrane region" description="Helical" evidence="1">
    <location>
        <begin position="6"/>
        <end position="23"/>
    </location>
</feature>
<keyword evidence="1" id="KW-0472">Membrane</keyword>
<dbReference type="Proteomes" id="UP000799444">
    <property type="component" value="Unassembled WGS sequence"/>
</dbReference>
<organism evidence="2 3">
    <name type="scientific">Polyplosphaeria fusca</name>
    <dbReference type="NCBI Taxonomy" id="682080"/>
    <lineage>
        <taxon>Eukaryota</taxon>
        <taxon>Fungi</taxon>
        <taxon>Dikarya</taxon>
        <taxon>Ascomycota</taxon>
        <taxon>Pezizomycotina</taxon>
        <taxon>Dothideomycetes</taxon>
        <taxon>Pleosporomycetidae</taxon>
        <taxon>Pleosporales</taxon>
        <taxon>Tetraplosphaeriaceae</taxon>
        <taxon>Polyplosphaeria</taxon>
    </lineage>
</organism>
<keyword evidence="1" id="KW-1133">Transmembrane helix</keyword>
<keyword evidence="3" id="KW-1185">Reference proteome</keyword>
<dbReference type="Gene3D" id="2.60.40.2970">
    <property type="match status" value="1"/>
</dbReference>
<sequence length="193" mass="20908">MNGRTAVITAIAITVLGSFYLVYSPSLAKSSMSKSSAAAQVPLEFKLSQISKSPPSLLVTVKNNSPSSTFTFLKWGTPLDVQALNLGVFKLTHADSGEEVPVDKLMINRKMPPSRDDLQEVAPGTEHSTEVVFDRPWMPSTKPASYNVGVQGDFKGVWEKSASNVKEEELDAYTDGPLNSHAFACEETLLAVE</sequence>
<reference evidence="2" key="1">
    <citation type="journal article" date="2020" name="Stud. Mycol.">
        <title>101 Dothideomycetes genomes: a test case for predicting lifestyles and emergence of pathogens.</title>
        <authorList>
            <person name="Haridas S."/>
            <person name="Albert R."/>
            <person name="Binder M."/>
            <person name="Bloem J."/>
            <person name="Labutti K."/>
            <person name="Salamov A."/>
            <person name="Andreopoulos B."/>
            <person name="Baker S."/>
            <person name="Barry K."/>
            <person name="Bills G."/>
            <person name="Bluhm B."/>
            <person name="Cannon C."/>
            <person name="Castanera R."/>
            <person name="Culley D."/>
            <person name="Daum C."/>
            <person name="Ezra D."/>
            <person name="Gonzalez J."/>
            <person name="Henrissat B."/>
            <person name="Kuo A."/>
            <person name="Liang C."/>
            <person name="Lipzen A."/>
            <person name="Lutzoni F."/>
            <person name="Magnuson J."/>
            <person name="Mondo S."/>
            <person name="Nolan M."/>
            <person name="Ohm R."/>
            <person name="Pangilinan J."/>
            <person name="Park H.-J."/>
            <person name="Ramirez L."/>
            <person name="Alfaro M."/>
            <person name="Sun H."/>
            <person name="Tritt A."/>
            <person name="Yoshinaga Y."/>
            <person name="Zwiers L.-H."/>
            <person name="Turgeon B."/>
            <person name="Goodwin S."/>
            <person name="Spatafora J."/>
            <person name="Crous P."/>
            <person name="Grigoriev I."/>
        </authorList>
    </citation>
    <scope>NUCLEOTIDE SEQUENCE</scope>
    <source>
        <strain evidence="2">CBS 125425</strain>
    </source>
</reference>
<protein>
    <submittedName>
        <fullName evidence="2">Uncharacterized protein</fullName>
    </submittedName>
</protein>
<comment type="caution">
    <text evidence="2">The sequence shown here is derived from an EMBL/GenBank/DDBJ whole genome shotgun (WGS) entry which is preliminary data.</text>
</comment>
<dbReference type="OrthoDB" id="4664297at2759"/>
<evidence type="ECO:0000256" key="1">
    <source>
        <dbReference type="SAM" id="Phobius"/>
    </source>
</evidence>
<evidence type="ECO:0000313" key="2">
    <source>
        <dbReference type="EMBL" id="KAF2733841.1"/>
    </source>
</evidence>
<keyword evidence="1" id="KW-0812">Transmembrane</keyword>
<dbReference type="EMBL" id="ML996155">
    <property type="protein sequence ID" value="KAF2733841.1"/>
    <property type="molecule type" value="Genomic_DNA"/>
</dbReference>
<proteinExistence type="predicted"/>